<evidence type="ECO:0000313" key="11">
    <source>
        <dbReference type="EMBL" id="ELU09197.1"/>
    </source>
</evidence>
<keyword evidence="6" id="KW-0687">Ribonucleoprotein</keyword>
<dbReference type="Pfam" id="PF14943">
    <property type="entry name" value="MRP-S26"/>
    <property type="match status" value="1"/>
</dbReference>
<dbReference type="OrthoDB" id="5988811at2759"/>
<evidence type="ECO:0000256" key="9">
    <source>
        <dbReference type="SAM" id="Coils"/>
    </source>
</evidence>
<dbReference type="Proteomes" id="UP000014760">
    <property type="component" value="Unassembled WGS sequence"/>
</dbReference>
<evidence type="ECO:0000256" key="3">
    <source>
        <dbReference type="ARBA" id="ARBA00022946"/>
    </source>
</evidence>
<name>R7UZ26_CAPTE</name>
<feature type="region of interest" description="Disordered" evidence="10">
    <location>
        <begin position="205"/>
        <end position="231"/>
    </location>
</feature>
<keyword evidence="3" id="KW-0809">Transit peptide</keyword>
<dbReference type="GO" id="GO:0005763">
    <property type="term" value="C:mitochondrial small ribosomal subunit"/>
    <property type="evidence" value="ECO:0007669"/>
    <property type="project" value="InterPro"/>
</dbReference>
<comment type="subcellular location">
    <subcellularLocation>
        <location evidence="1">Mitochondrion</location>
    </subcellularLocation>
</comment>
<feature type="compositionally biased region" description="Basic and acidic residues" evidence="10">
    <location>
        <begin position="220"/>
        <end position="231"/>
    </location>
</feature>
<evidence type="ECO:0000256" key="10">
    <source>
        <dbReference type="SAM" id="MobiDB-lite"/>
    </source>
</evidence>
<dbReference type="PANTHER" id="PTHR21035">
    <property type="entry name" value="28S RIBOSOMAL PROTEIN S26, MITOCHONDRIAL"/>
    <property type="match status" value="1"/>
</dbReference>
<evidence type="ECO:0000256" key="2">
    <source>
        <dbReference type="ARBA" id="ARBA00009672"/>
    </source>
</evidence>
<keyword evidence="13" id="KW-1185">Reference proteome</keyword>
<reference evidence="12" key="3">
    <citation type="submission" date="2015-06" db="UniProtKB">
        <authorList>
            <consortium name="EnsemblMetazoa"/>
        </authorList>
    </citation>
    <scope>IDENTIFICATION</scope>
</reference>
<dbReference type="EMBL" id="KB298452">
    <property type="protein sequence ID" value="ELU09197.1"/>
    <property type="molecule type" value="Genomic_DNA"/>
</dbReference>
<evidence type="ECO:0000256" key="5">
    <source>
        <dbReference type="ARBA" id="ARBA00023128"/>
    </source>
</evidence>
<dbReference type="InterPro" id="IPR026140">
    <property type="entry name" value="Ribosomal_mS26"/>
</dbReference>
<keyword evidence="9" id="KW-0175">Coiled coil</keyword>
<evidence type="ECO:0000313" key="13">
    <source>
        <dbReference type="Proteomes" id="UP000014760"/>
    </source>
</evidence>
<protein>
    <recommendedName>
        <fullName evidence="7">Small ribosomal subunit protein mS26</fullName>
    </recommendedName>
    <alternativeName>
        <fullName evidence="8">28S ribosomal protein S26, mitochondrial</fullName>
    </alternativeName>
</protein>
<keyword evidence="4" id="KW-0689">Ribosomal protein</keyword>
<dbReference type="EMBL" id="AMQN01006487">
    <property type="status" value="NOT_ANNOTATED_CDS"/>
    <property type="molecule type" value="Genomic_DNA"/>
</dbReference>
<sequence>MFPRLRNFLTRSNPISEALQLPDSTDFIRFVRWRKRRWAPIPASKMYYVRKPTPVNEEEKAELLERNRKYATQMRSLRSYIIEAAKTEHDAEHQAMHLEEKRKEMEAIAQLNNKWNEETRLIREARVAAAKKIHEEKLLSQMDDLEMDKQKRAERARQRVLEAQAVVPTFVDLSDLEREIDQALNTRVSYNWAVDKDGKRYVEAPDGSIEVQDALQTPSKVEEKIKDPVQS</sequence>
<evidence type="ECO:0000256" key="6">
    <source>
        <dbReference type="ARBA" id="ARBA00023274"/>
    </source>
</evidence>
<accession>R7UZ26</accession>
<dbReference type="HOGENOM" id="CLU_104778_1_0_1"/>
<dbReference type="PANTHER" id="PTHR21035:SF2">
    <property type="entry name" value="SMALL RIBOSOMAL SUBUNIT PROTEIN MS26"/>
    <property type="match status" value="1"/>
</dbReference>
<dbReference type="EnsemblMetazoa" id="CapteT224390">
    <property type="protein sequence ID" value="CapteP224390"/>
    <property type="gene ID" value="CapteG224390"/>
</dbReference>
<comment type="similarity">
    <text evidence="2">Belongs to the mitochondrion-specific ribosomal protein mS26 family.</text>
</comment>
<evidence type="ECO:0000256" key="8">
    <source>
        <dbReference type="ARBA" id="ARBA00035344"/>
    </source>
</evidence>
<reference evidence="11 13" key="2">
    <citation type="journal article" date="2013" name="Nature">
        <title>Insights into bilaterian evolution from three spiralian genomes.</title>
        <authorList>
            <person name="Simakov O."/>
            <person name="Marletaz F."/>
            <person name="Cho S.J."/>
            <person name="Edsinger-Gonzales E."/>
            <person name="Havlak P."/>
            <person name="Hellsten U."/>
            <person name="Kuo D.H."/>
            <person name="Larsson T."/>
            <person name="Lv J."/>
            <person name="Arendt D."/>
            <person name="Savage R."/>
            <person name="Osoegawa K."/>
            <person name="de Jong P."/>
            <person name="Grimwood J."/>
            <person name="Chapman J.A."/>
            <person name="Shapiro H."/>
            <person name="Aerts A."/>
            <person name="Otillar R.P."/>
            <person name="Terry A.Y."/>
            <person name="Boore J.L."/>
            <person name="Grigoriev I.V."/>
            <person name="Lindberg D.R."/>
            <person name="Seaver E.C."/>
            <person name="Weisblat D.A."/>
            <person name="Putnam N.H."/>
            <person name="Rokhsar D.S."/>
        </authorList>
    </citation>
    <scope>NUCLEOTIDE SEQUENCE</scope>
    <source>
        <strain evidence="11 13">I ESC-2004</strain>
    </source>
</reference>
<evidence type="ECO:0000256" key="7">
    <source>
        <dbReference type="ARBA" id="ARBA00035138"/>
    </source>
</evidence>
<dbReference type="STRING" id="283909.R7UZ26"/>
<reference evidence="13" key="1">
    <citation type="submission" date="2012-12" db="EMBL/GenBank/DDBJ databases">
        <authorList>
            <person name="Hellsten U."/>
            <person name="Grimwood J."/>
            <person name="Chapman J.A."/>
            <person name="Shapiro H."/>
            <person name="Aerts A."/>
            <person name="Otillar R.P."/>
            <person name="Terry A.Y."/>
            <person name="Boore J.L."/>
            <person name="Simakov O."/>
            <person name="Marletaz F."/>
            <person name="Cho S.-J."/>
            <person name="Edsinger-Gonzales E."/>
            <person name="Havlak P."/>
            <person name="Kuo D.-H."/>
            <person name="Larsson T."/>
            <person name="Lv J."/>
            <person name="Arendt D."/>
            <person name="Savage R."/>
            <person name="Osoegawa K."/>
            <person name="de Jong P."/>
            <person name="Lindberg D.R."/>
            <person name="Seaver E.C."/>
            <person name="Weisblat D.A."/>
            <person name="Putnam N.H."/>
            <person name="Grigoriev I.V."/>
            <person name="Rokhsar D.S."/>
        </authorList>
    </citation>
    <scope>NUCLEOTIDE SEQUENCE</scope>
    <source>
        <strain evidence="13">I ESC-2004</strain>
    </source>
</reference>
<organism evidence="11">
    <name type="scientific">Capitella teleta</name>
    <name type="common">Polychaete worm</name>
    <dbReference type="NCBI Taxonomy" id="283909"/>
    <lineage>
        <taxon>Eukaryota</taxon>
        <taxon>Metazoa</taxon>
        <taxon>Spiralia</taxon>
        <taxon>Lophotrochozoa</taxon>
        <taxon>Annelida</taxon>
        <taxon>Polychaeta</taxon>
        <taxon>Sedentaria</taxon>
        <taxon>Scolecida</taxon>
        <taxon>Capitellidae</taxon>
        <taxon>Capitella</taxon>
    </lineage>
</organism>
<evidence type="ECO:0000313" key="12">
    <source>
        <dbReference type="EnsemblMetazoa" id="CapteP224390"/>
    </source>
</evidence>
<gene>
    <name evidence="11" type="ORF">CAPTEDRAFT_224390</name>
</gene>
<dbReference type="OMA" id="WNNQENL"/>
<feature type="coiled-coil region" evidence="9">
    <location>
        <begin position="88"/>
        <end position="118"/>
    </location>
</feature>
<evidence type="ECO:0000256" key="4">
    <source>
        <dbReference type="ARBA" id="ARBA00022980"/>
    </source>
</evidence>
<keyword evidence="5" id="KW-0496">Mitochondrion</keyword>
<dbReference type="AlphaFoldDB" id="R7UZ26"/>
<dbReference type="FunCoup" id="R7UZ26">
    <property type="interactions" value="375"/>
</dbReference>
<evidence type="ECO:0000256" key="1">
    <source>
        <dbReference type="ARBA" id="ARBA00004173"/>
    </source>
</evidence>
<proteinExistence type="inferred from homology"/>